<dbReference type="InterPro" id="IPR007492">
    <property type="entry name" value="LytTR_DNA-bd_dom"/>
</dbReference>
<dbReference type="InterPro" id="IPR046947">
    <property type="entry name" value="LytR-like"/>
</dbReference>
<dbReference type="PANTHER" id="PTHR37299">
    <property type="entry name" value="TRANSCRIPTIONAL REGULATOR-RELATED"/>
    <property type="match status" value="1"/>
</dbReference>
<evidence type="ECO:0000259" key="3">
    <source>
        <dbReference type="PROSITE" id="PS50930"/>
    </source>
</evidence>
<protein>
    <submittedName>
        <fullName evidence="4">LytTR family two component transcriptional regulator</fullName>
    </submittedName>
</protein>
<keyword evidence="5" id="KW-1185">Reference proteome</keyword>
<reference evidence="4 5" key="1">
    <citation type="journal article" date="1992" name="Int. J. Syst. Bacteriol.">
        <title>Sphingobacterium antarcticus sp. nov. a Psychrotrophic Bacterium from the Soils of Schirmacher Oasis, Antarctica.</title>
        <authorList>
            <person name="Shivaji S."/>
            <person name="Ray M.K."/>
            <person name="Rao N.S."/>
            <person name="Saiserr L."/>
            <person name="Jagannadham M.V."/>
            <person name="Kumar G.S."/>
            <person name="Reddy G."/>
            <person name="Bhargava P.M."/>
        </authorList>
    </citation>
    <scope>NUCLEOTIDE SEQUENCE [LARGE SCALE GENOMIC DNA]</scope>
    <source>
        <strain evidence="4 5">4BY</strain>
    </source>
</reference>
<dbReference type="SMART" id="SM00850">
    <property type="entry name" value="LytTR"/>
    <property type="match status" value="1"/>
</dbReference>
<proteinExistence type="predicted"/>
<name>A0A081PCK6_9SPHI</name>
<evidence type="ECO:0000256" key="1">
    <source>
        <dbReference type="PROSITE-ProRule" id="PRU00169"/>
    </source>
</evidence>
<dbReference type="Proteomes" id="UP000028007">
    <property type="component" value="Unassembled WGS sequence"/>
</dbReference>
<evidence type="ECO:0000313" key="4">
    <source>
        <dbReference type="EMBL" id="KEQ28429.1"/>
    </source>
</evidence>
<feature type="domain" description="Response regulatory" evidence="2">
    <location>
        <begin position="5"/>
        <end position="116"/>
    </location>
</feature>
<gene>
    <name evidence="4" type="ORF">N180_02005</name>
</gene>
<evidence type="ECO:0000259" key="2">
    <source>
        <dbReference type="PROSITE" id="PS50110"/>
    </source>
</evidence>
<dbReference type="SUPFAM" id="SSF52172">
    <property type="entry name" value="CheY-like"/>
    <property type="match status" value="1"/>
</dbReference>
<feature type="domain" description="HTH LytTR-type" evidence="3">
    <location>
        <begin position="133"/>
        <end position="204"/>
    </location>
</feature>
<dbReference type="InterPro" id="IPR001789">
    <property type="entry name" value="Sig_transdc_resp-reg_receiver"/>
</dbReference>
<dbReference type="InterPro" id="IPR011006">
    <property type="entry name" value="CheY-like_superfamily"/>
</dbReference>
<dbReference type="GO" id="GO:0000156">
    <property type="term" value="F:phosphorelay response regulator activity"/>
    <property type="evidence" value="ECO:0007669"/>
    <property type="project" value="InterPro"/>
</dbReference>
<keyword evidence="1" id="KW-0597">Phosphoprotein</keyword>
<dbReference type="OrthoDB" id="9787344at2"/>
<dbReference type="Gene3D" id="3.40.50.2300">
    <property type="match status" value="1"/>
</dbReference>
<comment type="caution">
    <text evidence="4">The sequence shown here is derived from an EMBL/GenBank/DDBJ whole genome shotgun (WGS) entry which is preliminary data.</text>
</comment>
<accession>A0A081PCK6</accession>
<dbReference type="Pfam" id="PF04397">
    <property type="entry name" value="LytTR"/>
    <property type="match status" value="1"/>
</dbReference>
<evidence type="ECO:0000313" key="5">
    <source>
        <dbReference type="Proteomes" id="UP000028007"/>
    </source>
</evidence>
<dbReference type="GO" id="GO:0003677">
    <property type="term" value="F:DNA binding"/>
    <property type="evidence" value="ECO:0007669"/>
    <property type="project" value="InterPro"/>
</dbReference>
<organism evidence="4 5">
    <name type="scientific">Pedobacter antarcticus 4BY</name>
    <dbReference type="NCBI Taxonomy" id="1358423"/>
    <lineage>
        <taxon>Bacteria</taxon>
        <taxon>Pseudomonadati</taxon>
        <taxon>Bacteroidota</taxon>
        <taxon>Sphingobacteriia</taxon>
        <taxon>Sphingobacteriales</taxon>
        <taxon>Sphingobacteriaceae</taxon>
        <taxon>Pedobacter</taxon>
    </lineage>
</organism>
<dbReference type="PROSITE" id="PS50930">
    <property type="entry name" value="HTH_LYTTR"/>
    <property type="match status" value="1"/>
</dbReference>
<dbReference type="Gene3D" id="2.40.50.1020">
    <property type="entry name" value="LytTr DNA-binding domain"/>
    <property type="match status" value="1"/>
</dbReference>
<dbReference type="EMBL" id="JNFF01000116">
    <property type="protein sequence ID" value="KEQ28429.1"/>
    <property type="molecule type" value="Genomic_DNA"/>
</dbReference>
<sequence length="234" mass="26806">MQNLNCLIVDDEPIARKILVDYCSYLPILNIVGVCGSAFEARDILLNQKVDVVFLDINMPVLDGISFLVTIKKPPRIIFTTAYKKYAATAFDLAASDYLVKPFSLERFIQAVDRVSIPVDNSHNSAATNDEFILIKTENKIYNVIKGDIFYLEAKGNYTHLVFEDNILKPKMALSSLEKLLPEGQFLRVHRSFIINRTRINHIEGNRIFMRNFEIPIGYSFKESFMMTLNIKDN</sequence>
<dbReference type="AlphaFoldDB" id="A0A081PCK6"/>
<dbReference type="PANTHER" id="PTHR37299:SF1">
    <property type="entry name" value="STAGE 0 SPORULATION PROTEIN A HOMOLOG"/>
    <property type="match status" value="1"/>
</dbReference>
<feature type="modified residue" description="4-aspartylphosphate" evidence="1">
    <location>
        <position position="56"/>
    </location>
</feature>
<dbReference type="SMART" id="SM00448">
    <property type="entry name" value="REC"/>
    <property type="match status" value="1"/>
</dbReference>
<dbReference type="eggNOG" id="COG3279">
    <property type="taxonomic scope" value="Bacteria"/>
</dbReference>
<dbReference type="PROSITE" id="PS50110">
    <property type="entry name" value="RESPONSE_REGULATORY"/>
    <property type="match status" value="1"/>
</dbReference>
<dbReference type="Pfam" id="PF00072">
    <property type="entry name" value="Response_reg"/>
    <property type="match status" value="1"/>
</dbReference>